<name>A0A4P9VRM4_9GAMM</name>
<evidence type="ECO:0000313" key="3">
    <source>
        <dbReference type="Proteomes" id="UP000257039"/>
    </source>
</evidence>
<keyword evidence="3" id="KW-1185">Reference proteome</keyword>
<dbReference type="Proteomes" id="UP000257039">
    <property type="component" value="Unassembled WGS sequence"/>
</dbReference>
<dbReference type="InterPro" id="IPR007560">
    <property type="entry name" value="Restrct_endonuc_IV_Mrr"/>
</dbReference>
<sequence length="394" mass="44750">MTYKVRTPLFPLYHDVRSLMGAISGVEKKRVIQLNNAIKEQVGSPQRTVDWGDPDSWIVDRLTGDSAGLALRIWHFGDPPLNPRHMYGAYLFINNYGLLKPDLDGKYQITAKGQAYLAKRPELLRELDGTEGLLYILELLSVKEKAKTSELLTDWHIYLQQVSKNNTKSTAKDALRRRLLNLVERQLVERVGNYYHIVKQGRDWLSKSLPTLQDDPTREVITALNAYNEKQKEALHQALCQMTPLQFERLIAELLEVMGYQDVELTKPSGDLGVDVVANVQVGITTVREVVQVKRMTYTTLTRPFIDQLRGALPYHKAIRGTLITLGRFAKNCAEAALFPGASPITLIDGERLLELLIAHEVGIRKRSIEMLEVDFALVEESEENRAQLYELVD</sequence>
<gene>
    <name evidence="2" type="ORF">B9G39_20870</name>
</gene>
<comment type="caution">
    <text evidence="2">The sequence shown here is derived from an EMBL/GenBank/DDBJ whole genome shotgun (WGS) entry which is preliminary data.</text>
</comment>
<dbReference type="PANTHER" id="PTHR30015:SF7">
    <property type="entry name" value="TYPE IV METHYL-DIRECTED RESTRICTION ENZYME ECOKMRR"/>
    <property type="match status" value="1"/>
</dbReference>
<dbReference type="GO" id="GO:0003677">
    <property type="term" value="F:DNA binding"/>
    <property type="evidence" value="ECO:0007669"/>
    <property type="project" value="InterPro"/>
</dbReference>
<dbReference type="InterPro" id="IPR011335">
    <property type="entry name" value="Restrct_endonuc-II-like"/>
</dbReference>
<dbReference type="SUPFAM" id="SSF52980">
    <property type="entry name" value="Restriction endonuclease-like"/>
    <property type="match status" value="1"/>
</dbReference>
<feature type="domain" description="Restriction endonuclease type IV Mrr" evidence="1">
    <location>
        <begin position="241"/>
        <end position="357"/>
    </location>
</feature>
<organism evidence="2 3">
    <name type="scientific">Zooshikella ganghwensis</name>
    <dbReference type="NCBI Taxonomy" id="202772"/>
    <lineage>
        <taxon>Bacteria</taxon>
        <taxon>Pseudomonadati</taxon>
        <taxon>Pseudomonadota</taxon>
        <taxon>Gammaproteobacteria</taxon>
        <taxon>Oceanospirillales</taxon>
        <taxon>Zooshikellaceae</taxon>
        <taxon>Zooshikella</taxon>
    </lineage>
</organism>
<dbReference type="GO" id="GO:0009307">
    <property type="term" value="P:DNA restriction-modification system"/>
    <property type="evidence" value="ECO:0007669"/>
    <property type="project" value="InterPro"/>
</dbReference>
<dbReference type="PANTHER" id="PTHR30015">
    <property type="entry name" value="MRR RESTRICTION SYSTEM PROTEIN"/>
    <property type="match status" value="1"/>
</dbReference>
<keyword evidence="2" id="KW-0378">Hydrolase</keyword>
<reference evidence="2 3" key="1">
    <citation type="submission" date="2017-04" db="EMBL/GenBank/DDBJ databases">
        <title>Draft genome sequence of Zooshikella ganghwensis VG4 isolated from Red Sea sediments.</title>
        <authorList>
            <person name="Rehman Z."/>
            <person name="Alam I."/>
            <person name="Kamau A."/>
            <person name="Bajic V."/>
            <person name="Leiknes T."/>
        </authorList>
    </citation>
    <scope>NUCLEOTIDE SEQUENCE [LARGE SCALE GENOMIC DNA]</scope>
    <source>
        <strain evidence="2 3">VG4</strain>
    </source>
</reference>
<evidence type="ECO:0000313" key="2">
    <source>
        <dbReference type="EMBL" id="RDH45706.1"/>
    </source>
</evidence>
<dbReference type="GO" id="GO:0015666">
    <property type="term" value="F:restriction endodeoxyribonuclease activity"/>
    <property type="evidence" value="ECO:0007669"/>
    <property type="project" value="TreeGrafter"/>
</dbReference>
<dbReference type="EMBL" id="NDXW01000001">
    <property type="protein sequence ID" value="RDH45706.1"/>
    <property type="molecule type" value="Genomic_DNA"/>
</dbReference>
<evidence type="ECO:0000259" key="1">
    <source>
        <dbReference type="Pfam" id="PF04471"/>
    </source>
</evidence>
<protein>
    <submittedName>
        <fullName evidence="2">Restriction endonuclease</fullName>
    </submittedName>
</protein>
<accession>A0A4P9VRM4</accession>
<dbReference type="AlphaFoldDB" id="A0A4P9VRM4"/>
<proteinExistence type="predicted"/>
<dbReference type="InterPro" id="IPR052906">
    <property type="entry name" value="Type_IV_Methyl-Rstrct_Enzyme"/>
</dbReference>
<dbReference type="RefSeq" id="WP_094788629.1">
    <property type="nucleotide sequence ID" value="NZ_NDXW01000001.1"/>
</dbReference>
<dbReference type="Pfam" id="PF04471">
    <property type="entry name" value="Mrr_cat"/>
    <property type="match status" value="1"/>
</dbReference>
<dbReference type="Gene3D" id="3.40.1350.10">
    <property type="match status" value="1"/>
</dbReference>
<keyword evidence="2" id="KW-0540">Nuclease</keyword>
<keyword evidence="2" id="KW-0255">Endonuclease</keyword>
<dbReference type="InterPro" id="IPR011856">
    <property type="entry name" value="tRNA_endonuc-like_dom_sf"/>
</dbReference>